<dbReference type="RefSeq" id="WP_092550723.1">
    <property type="nucleotide sequence ID" value="NZ_FNPZ01000001.1"/>
</dbReference>
<evidence type="ECO:0000256" key="2">
    <source>
        <dbReference type="ARBA" id="ARBA00009765"/>
    </source>
</evidence>
<dbReference type="Pfam" id="PF01544">
    <property type="entry name" value="CorA"/>
    <property type="match status" value="2"/>
</dbReference>
<evidence type="ECO:0000256" key="7">
    <source>
        <dbReference type="ARBA" id="ARBA00022989"/>
    </source>
</evidence>
<evidence type="ECO:0000313" key="14">
    <source>
        <dbReference type="Proteomes" id="UP000198891"/>
    </source>
</evidence>
<evidence type="ECO:0000256" key="1">
    <source>
        <dbReference type="ARBA" id="ARBA00004651"/>
    </source>
</evidence>
<keyword evidence="6" id="KW-0460">Magnesium</keyword>
<dbReference type="GO" id="GO:0015095">
    <property type="term" value="F:magnesium ion transmembrane transporter activity"/>
    <property type="evidence" value="ECO:0007669"/>
    <property type="project" value="TreeGrafter"/>
</dbReference>
<evidence type="ECO:0000256" key="5">
    <source>
        <dbReference type="ARBA" id="ARBA00022692"/>
    </source>
</evidence>
<evidence type="ECO:0000256" key="12">
    <source>
        <dbReference type="SAM" id="Phobius"/>
    </source>
</evidence>
<evidence type="ECO:0000313" key="13">
    <source>
        <dbReference type="EMBL" id="SDY76898.1"/>
    </source>
</evidence>
<dbReference type="InterPro" id="IPR045863">
    <property type="entry name" value="CorA_TM1_TM2"/>
</dbReference>
<dbReference type="PANTHER" id="PTHR46494">
    <property type="entry name" value="CORA FAMILY METAL ION TRANSPORTER (EUROFUNG)"/>
    <property type="match status" value="1"/>
</dbReference>
<dbReference type="GO" id="GO:0050897">
    <property type="term" value="F:cobalt ion binding"/>
    <property type="evidence" value="ECO:0007669"/>
    <property type="project" value="TreeGrafter"/>
</dbReference>
<protein>
    <submittedName>
        <fullName evidence="13">Magnesium transporter</fullName>
    </submittedName>
</protein>
<dbReference type="GO" id="GO:0000287">
    <property type="term" value="F:magnesium ion binding"/>
    <property type="evidence" value="ECO:0007669"/>
    <property type="project" value="TreeGrafter"/>
</dbReference>
<keyword evidence="9 12" id="KW-0472">Membrane</keyword>
<evidence type="ECO:0000256" key="6">
    <source>
        <dbReference type="ARBA" id="ARBA00022842"/>
    </source>
</evidence>
<dbReference type="InterPro" id="IPR002523">
    <property type="entry name" value="MgTranspt_CorA/ZnTranspt_ZntB"/>
</dbReference>
<comment type="catalytic activity">
    <reaction evidence="10">
        <text>Mg(2+)(in) = Mg(2+)(out)</text>
        <dbReference type="Rhea" id="RHEA:29827"/>
        <dbReference type="ChEBI" id="CHEBI:18420"/>
    </reaction>
</comment>
<dbReference type="Proteomes" id="UP000198891">
    <property type="component" value="Unassembled WGS sequence"/>
</dbReference>
<evidence type="ECO:0000256" key="9">
    <source>
        <dbReference type="ARBA" id="ARBA00023136"/>
    </source>
</evidence>
<dbReference type="FunFam" id="1.20.58.340:FF:000004">
    <property type="entry name" value="Magnesium transport protein CorA"/>
    <property type="match status" value="1"/>
</dbReference>
<dbReference type="SUPFAM" id="SSF144083">
    <property type="entry name" value="Magnesium transport protein CorA, transmembrane region"/>
    <property type="match status" value="1"/>
</dbReference>
<keyword evidence="14" id="KW-1185">Reference proteome</keyword>
<evidence type="ECO:0000256" key="4">
    <source>
        <dbReference type="ARBA" id="ARBA00022475"/>
    </source>
</evidence>
<proteinExistence type="inferred from homology"/>
<keyword evidence="7 12" id="KW-1133">Transmembrane helix</keyword>
<dbReference type="STRING" id="381665.SAMN05216554_1454"/>
<name>A0A1H3MKE5_9MICO</name>
<keyword evidence="8" id="KW-0406">Ion transport</keyword>
<evidence type="ECO:0000256" key="8">
    <source>
        <dbReference type="ARBA" id="ARBA00023065"/>
    </source>
</evidence>
<organism evidence="13 14">
    <name type="scientific">Herbiconiux ginsengi</name>
    <dbReference type="NCBI Taxonomy" id="381665"/>
    <lineage>
        <taxon>Bacteria</taxon>
        <taxon>Bacillati</taxon>
        <taxon>Actinomycetota</taxon>
        <taxon>Actinomycetes</taxon>
        <taxon>Micrococcales</taxon>
        <taxon>Microbacteriaceae</taxon>
        <taxon>Herbiconiux</taxon>
    </lineage>
</organism>
<gene>
    <name evidence="13" type="ORF">SAMN05216554_1454</name>
</gene>
<dbReference type="OrthoDB" id="9803416at2"/>
<evidence type="ECO:0000256" key="10">
    <source>
        <dbReference type="ARBA" id="ARBA00034269"/>
    </source>
</evidence>
<dbReference type="SUPFAM" id="SSF143865">
    <property type="entry name" value="CorA soluble domain-like"/>
    <property type="match status" value="1"/>
</dbReference>
<comment type="function">
    <text evidence="11">Mediates influx of magnesium ions. Alternates between open and closed states. Activated by low cytoplasmic Mg(2+) levels. Inactive when cytoplasmic Mg(2+) levels are high.</text>
</comment>
<comment type="subcellular location">
    <subcellularLocation>
        <location evidence="1">Cell membrane</location>
        <topology evidence="1">Multi-pass membrane protein</topology>
    </subcellularLocation>
</comment>
<evidence type="ECO:0000256" key="11">
    <source>
        <dbReference type="ARBA" id="ARBA00045497"/>
    </source>
</evidence>
<dbReference type="EMBL" id="FNPZ01000001">
    <property type="protein sequence ID" value="SDY76898.1"/>
    <property type="molecule type" value="Genomic_DNA"/>
</dbReference>
<dbReference type="CDD" id="cd12830">
    <property type="entry name" value="MtCorA-like"/>
    <property type="match status" value="1"/>
</dbReference>
<feature type="transmembrane region" description="Helical" evidence="12">
    <location>
        <begin position="295"/>
        <end position="314"/>
    </location>
</feature>
<comment type="similarity">
    <text evidence="2">Belongs to the CorA metal ion transporter (MIT) (TC 1.A.35) family.</text>
</comment>
<dbReference type="Gene3D" id="3.30.460.20">
    <property type="entry name" value="CorA soluble domain-like"/>
    <property type="match status" value="1"/>
</dbReference>
<dbReference type="GO" id="GO:0005886">
    <property type="term" value="C:plasma membrane"/>
    <property type="evidence" value="ECO:0007669"/>
    <property type="project" value="UniProtKB-SubCell"/>
</dbReference>
<dbReference type="InterPro" id="IPR045861">
    <property type="entry name" value="CorA_cytoplasmic_dom"/>
</dbReference>
<evidence type="ECO:0000256" key="3">
    <source>
        <dbReference type="ARBA" id="ARBA00022448"/>
    </source>
</evidence>
<keyword evidence="4" id="KW-1003">Cell membrane</keyword>
<dbReference type="GO" id="GO:0015087">
    <property type="term" value="F:cobalt ion transmembrane transporter activity"/>
    <property type="evidence" value="ECO:0007669"/>
    <property type="project" value="TreeGrafter"/>
</dbReference>
<feature type="transmembrane region" description="Helical" evidence="12">
    <location>
        <begin position="326"/>
        <end position="346"/>
    </location>
</feature>
<accession>A0A1H3MKE5</accession>
<sequence>MPLIDNAVYVTGHRIDDPKSLDETYELMDRLHGMAWIGLYRPDADEIHSIETEFGLHHLAVEDALTGHQRAKLERYGDTLFVVLRPARYLDAAEEVEFGEVHVFIGPGFVVTVRHAESPNLGAVRHRLEANPELLALGPEAVLYAIVDEVVDEYGPVVAGLQNDIDEIEKQLFGGDPDVSRRIYDLLGEVMEFQRAAHPLAGMLEALLRGAEKYQVDLEVQRGLRDVLDHVLAVVGQADAFRATLQNALTVHSTLTTQRQNDEMRRISEANLTLAEDTRKLSEASIQQGDEVKKISAWAAILFAPSLIAAIYGMNFDHMPELHWVWGYPAALAAMVVMAVVLYKVFKRNRWL</sequence>
<dbReference type="AlphaFoldDB" id="A0A1H3MKE5"/>
<reference evidence="13 14" key="1">
    <citation type="submission" date="2016-10" db="EMBL/GenBank/DDBJ databases">
        <authorList>
            <person name="de Groot N.N."/>
        </authorList>
    </citation>
    <scope>NUCLEOTIDE SEQUENCE [LARGE SCALE GENOMIC DNA]</scope>
    <source>
        <strain evidence="13 14">CGMCC 4.3491</strain>
    </source>
</reference>
<dbReference type="PANTHER" id="PTHR46494:SF1">
    <property type="entry name" value="CORA FAMILY METAL ION TRANSPORTER (EUROFUNG)"/>
    <property type="match status" value="1"/>
</dbReference>
<keyword evidence="5 12" id="KW-0812">Transmembrane</keyword>
<dbReference type="Gene3D" id="1.20.58.340">
    <property type="entry name" value="Magnesium transport protein CorA, transmembrane region"/>
    <property type="match status" value="2"/>
</dbReference>
<keyword evidence="3" id="KW-0813">Transport</keyword>